<reference evidence="2" key="1">
    <citation type="journal article" date="2022" name="Nat. Commun.">
        <title>Chromosome evolution and the genetic basis of agronomically important traits in greater yam.</title>
        <authorList>
            <person name="Bredeson J.V."/>
            <person name="Lyons J.B."/>
            <person name="Oniyinde I.O."/>
            <person name="Okereke N.R."/>
            <person name="Kolade O."/>
            <person name="Nnabue I."/>
            <person name="Nwadili C.O."/>
            <person name="Hribova E."/>
            <person name="Parker M."/>
            <person name="Nwogha J."/>
            <person name="Shu S."/>
            <person name="Carlson J."/>
            <person name="Kariba R."/>
            <person name="Muthemba S."/>
            <person name="Knop K."/>
            <person name="Barton G.J."/>
            <person name="Sherwood A.V."/>
            <person name="Lopez-Montes A."/>
            <person name="Asiedu R."/>
            <person name="Jamnadass R."/>
            <person name="Muchugi A."/>
            <person name="Goodstein D."/>
            <person name="Egesi C.N."/>
            <person name="Featherston J."/>
            <person name="Asfaw A."/>
            <person name="Simpson G.G."/>
            <person name="Dolezel J."/>
            <person name="Hendre P.S."/>
            <person name="Van Deynze A."/>
            <person name="Kumar P.L."/>
            <person name="Obidiegwu J.E."/>
            <person name="Bhattacharjee R."/>
            <person name="Rokhsar D.S."/>
        </authorList>
    </citation>
    <scope>NUCLEOTIDE SEQUENCE [LARGE SCALE GENOMIC DNA]</scope>
    <source>
        <strain evidence="2">cv. TDa95/00328</strain>
    </source>
</reference>
<name>A0ACB7VQM1_DIOAL</name>
<dbReference type="Proteomes" id="UP000827976">
    <property type="component" value="Chromosome 7"/>
</dbReference>
<sequence length="360" mass="42306">MSVEQVDLEDGWAKLKDFICELIARVDAGEQPYYSDEYTTNFTIVRSLCSKKLPHKNDEILYDRYRNTLSDYLKEKVLPHLKYKCGQYLLKEITELWPKYLSIVVHTSYVFGYLNVLITETTSLPNLKDAGLKCFYSLVYKEIHPGVVDALLAMLEKDSRGEKIDRALVDRSIKFCGELKCVDVKNYSHDFATSPVKQREEYHSRMASAHMFTIESPEYMKMAERYLNEEDAWASEYLDESNHSSLMRTLQVVWLFEHGDELLEKSGFTSLLKDERKEDLKRIFNMFRPWSAVLDKMTALFEQFVDESIGLHELDDSRSEQDTEELTAKRKKYLNLIEECFDHHPDFHEVLNEAFKFLPK</sequence>
<organism evidence="1 2">
    <name type="scientific">Dioscorea alata</name>
    <name type="common">Purple yam</name>
    <dbReference type="NCBI Taxonomy" id="55571"/>
    <lineage>
        <taxon>Eukaryota</taxon>
        <taxon>Viridiplantae</taxon>
        <taxon>Streptophyta</taxon>
        <taxon>Embryophyta</taxon>
        <taxon>Tracheophyta</taxon>
        <taxon>Spermatophyta</taxon>
        <taxon>Magnoliopsida</taxon>
        <taxon>Liliopsida</taxon>
        <taxon>Dioscoreales</taxon>
        <taxon>Dioscoreaceae</taxon>
        <taxon>Dioscorea</taxon>
    </lineage>
</organism>
<proteinExistence type="predicted"/>
<protein>
    <submittedName>
        <fullName evidence="1">Cullin N-terminal protein</fullName>
    </submittedName>
</protein>
<evidence type="ECO:0000313" key="2">
    <source>
        <dbReference type="Proteomes" id="UP000827976"/>
    </source>
</evidence>
<keyword evidence="2" id="KW-1185">Reference proteome</keyword>
<accession>A0ACB7VQM1</accession>
<comment type="caution">
    <text evidence="1">The sequence shown here is derived from an EMBL/GenBank/DDBJ whole genome shotgun (WGS) entry which is preliminary data.</text>
</comment>
<dbReference type="EMBL" id="CM037017">
    <property type="protein sequence ID" value="KAH7676734.1"/>
    <property type="molecule type" value="Genomic_DNA"/>
</dbReference>
<evidence type="ECO:0000313" key="1">
    <source>
        <dbReference type="EMBL" id="KAH7676734.1"/>
    </source>
</evidence>
<gene>
    <name evidence="1" type="ORF">IHE45_07G036700</name>
</gene>